<reference evidence="1 2" key="1">
    <citation type="submission" date="2019-08" db="EMBL/GenBank/DDBJ databases">
        <title>Complete genome sequence of Kushneria sp. YCWA18, a halophilic phosphate-solubilizing bacterium isolated from Daqiao saltern in China.</title>
        <authorList>
            <person name="Du G.-X."/>
            <person name="Qu L.-Y."/>
        </authorList>
    </citation>
    <scope>NUCLEOTIDE SEQUENCE [LARGE SCALE GENOMIC DNA]</scope>
    <source>
        <strain evidence="1 2">YCWA18</strain>
    </source>
</reference>
<dbReference type="AlphaFoldDB" id="A0A1S1NRW6"/>
<name>A0A1S1NRW6_9GAMM</name>
<protein>
    <submittedName>
        <fullName evidence="1">Sugar phosphate isomerase/epimerase</fullName>
    </submittedName>
</protein>
<dbReference type="Pfam" id="PF01261">
    <property type="entry name" value="AP_endonuc_2"/>
    <property type="match status" value="1"/>
</dbReference>
<dbReference type="SUPFAM" id="SSF51658">
    <property type="entry name" value="Xylose isomerase-like"/>
    <property type="match status" value="1"/>
</dbReference>
<dbReference type="PANTHER" id="PTHR12110:SF21">
    <property type="entry name" value="XYLOSE ISOMERASE-LIKE TIM BARREL DOMAIN-CONTAINING PROTEIN"/>
    <property type="match status" value="1"/>
</dbReference>
<accession>A0A1S1NRW6</accession>
<proteinExistence type="predicted"/>
<dbReference type="GO" id="GO:0016853">
    <property type="term" value="F:isomerase activity"/>
    <property type="evidence" value="ECO:0007669"/>
    <property type="project" value="UniProtKB-KW"/>
</dbReference>
<dbReference type="InterPro" id="IPR013022">
    <property type="entry name" value="Xyl_isomerase-like_TIM-brl"/>
</dbReference>
<evidence type="ECO:0000313" key="2">
    <source>
        <dbReference type="Proteomes" id="UP000322553"/>
    </source>
</evidence>
<dbReference type="InterPro" id="IPR036237">
    <property type="entry name" value="Xyl_isomerase-like_sf"/>
</dbReference>
<organism evidence="1 2">
    <name type="scientific">Kushneria phosphatilytica</name>
    <dbReference type="NCBI Taxonomy" id="657387"/>
    <lineage>
        <taxon>Bacteria</taxon>
        <taxon>Pseudomonadati</taxon>
        <taxon>Pseudomonadota</taxon>
        <taxon>Gammaproteobacteria</taxon>
        <taxon>Oceanospirillales</taxon>
        <taxon>Halomonadaceae</taxon>
        <taxon>Kushneria</taxon>
    </lineage>
</organism>
<evidence type="ECO:0000313" key="1">
    <source>
        <dbReference type="EMBL" id="QEL12475.1"/>
    </source>
</evidence>
<dbReference type="RefSeq" id="WP_070979898.1">
    <property type="nucleotide sequence ID" value="NZ_CP043420.1"/>
</dbReference>
<dbReference type="OrthoDB" id="9780241at2"/>
<dbReference type="KEGG" id="kuy:FY550_15895"/>
<dbReference type="Gene3D" id="3.20.20.150">
    <property type="entry name" value="Divalent-metal-dependent TIM barrel enzymes"/>
    <property type="match status" value="1"/>
</dbReference>
<dbReference type="InterPro" id="IPR050312">
    <property type="entry name" value="IolE/XylAMocC-like"/>
</dbReference>
<sequence>MKAIATVSLSGRLVDKLEAIAAAGFDGVELFEPDVREAEESPQTIAELATRLGLAIVALQPWPDVLGAPDFDAFAMARLDGQLELMAELGTDRLLMCTSTRKDALTDFTRNRDQLAVITERVHAADARVGLEALSWGHLPAYHQVWPLIEAIAHPALGIVIDSFHILARQEPLELLATLPADRITLVQLADAHPRAGRTLLDWSRHGRCFPGEGELLNRAFLSALEQTGYKGAWSLEIFNDAPRPAEDVALEGYRSLETLVPRLQER</sequence>
<dbReference type="EMBL" id="CP043420">
    <property type="protein sequence ID" value="QEL12475.1"/>
    <property type="molecule type" value="Genomic_DNA"/>
</dbReference>
<keyword evidence="1" id="KW-0413">Isomerase</keyword>
<keyword evidence="2" id="KW-1185">Reference proteome</keyword>
<dbReference type="Proteomes" id="UP000322553">
    <property type="component" value="Chromosome"/>
</dbReference>
<gene>
    <name evidence="1" type="ORF">FY550_15895</name>
</gene>
<dbReference type="PANTHER" id="PTHR12110">
    <property type="entry name" value="HYDROXYPYRUVATE ISOMERASE"/>
    <property type="match status" value="1"/>
</dbReference>
<dbReference type="STRING" id="657387.BH688_12090"/>